<evidence type="ECO:0000256" key="7">
    <source>
        <dbReference type="ARBA" id="ARBA00022840"/>
    </source>
</evidence>
<proteinExistence type="inferred from homology"/>
<protein>
    <recommendedName>
        <fullName evidence="13">Probable DNA ligase</fullName>
        <ecNumber evidence="13">6.5.1.1</ecNumber>
    </recommendedName>
    <alternativeName>
        <fullName evidence="13">Polydeoxyribonucleotide synthase [ATP]</fullName>
    </alternativeName>
</protein>
<keyword evidence="3 13" id="KW-0235">DNA replication</keyword>
<organism evidence="17 18">
    <name type="scientific">Thiohalocapsa halophila</name>
    <dbReference type="NCBI Taxonomy" id="69359"/>
    <lineage>
        <taxon>Bacteria</taxon>
        <taxon>Pseudomonadati</taxon>
        <taxon>Pseudomonadota</taxon>
        <taxon>Gammaproteobacteria</taxon>
        <taxon>Chromatiales</taxon>
        <taxon>Chromatiaceae</taxon>
        <taxon>Thiohalocapsa</taxon>
    </lineage>
</organism>
<dbReference type="Proteomes" id="UP000748752">
    <property type="component" value="Unassembled WGS sequence"/>
</dbReference>
<feature type="binding site" evidence="13">
    <location>
        <position position="374"/>
    </location>
    <ligand>
        <name>ATP</name>
        <dbReference type="ChEBI" id="CHEBI:30616"/>
    </ligand>
</feature>
<feature type="binding site" evidence="13">
    <location>
        <position position="233"/>
    </location>
    <ligand>
        <name>ATP</name>
        <dbReference type="ChEBI" id="CHEBI:30616"/>
    </ligand>
</feature>
<keyword evidence="18" id="KW-1185">Reference proteome</keyword>
<keyword evidence="2 13" id="KW-0132">Cell division</keyword>
<evidence type="ECO:0000256" key="9">
    <source>
        <dbReference type="ARBA" id="ARBA00023172"/>
    </source>
</evidence>
<dbReference type="SUPFAM" id="SSF56091">
    <property type="entry name" value="DNA ligase/mRNA capping enzyme, catalytic domain"/>
    <property type="match status" value="1"/>
</dbReference>
<dbReference type="Gene3D" id="3.30.470.30">
    <property type="entry name" value="DNA ligase/mRNA capping enzyme"/>
    <property type="match status" value="1"/>
</dbReference>
<feature type="binding site" evidence="13">
    <location>
        <position position="262"/>
    </location>
    <ligand>
        <name>ATP</name>
        <dbReference type="ChEBI" id="CHEBI:30616"/>
    </ligand>
</feature>
<evidence type="ECO:0000259" key="16">
    <source>
        <dbReference type="PROSITE" id="PS50160"/>
    </source>
</evidence>
<dbReference type="PROSITE" id="PS50160">
    <property type="entry name" value="DNA_LIGASE_A3"/>
    <property type="match status" value="1"/>
</dbReference>
<evidence type="ECO:0000313" key="18">
    <source>
        <dbReference type="Proteomes" id="UP000748752"/>
    </source>
</evidence>
<dbReference type="InterPro" id="IPR000977">
    <property type="entry name" value="DNA_ligase_ATP-dep"/>
</dbReference>
<keyword evidence="4 13" id="KW-0479">Metal-binding</keyword>
<evidence type="ECO:0000256" key="12">
    <source>
        <dbReference type="ARBA" id="ARBA00034003"/>
    </source>
</evidence>
<keyword evidence="5 13" id="KW-0547">Nucleotide-binding</keyword>
<keyword evidence="9 13" id="KW-0233">DNA recombination</keyword>
<comment type="caution">
    <text evidence="17">The sequence shown here is derived from an EMBL/GenBank/DDBJ whole genome shotgun (WGS) entry which is preliminary data.</text>
</comment>
<evidence type="ECO:0000256" key="15">
    <source>
        <dbReference type="RuleBase" id="RU004196"/>
    </source>
</evidence>
<feature type="binding site" evidence="13">
    <location>
        <position position="218"/>
    </location>
    <ligand>
        <name>ATP</name>
        <dbReference type="ChEBI" id="CHEBI:30616"/>
    </ligand>
</feature>
<name>A0ABS1CF50_9GAMM</name>
<dbReference type="InterPro" id="IPR012309">
    <property type="entry name" value="DNA_ligase_ATP-dep_C"/>
</dbReference>
<dbReference type="NCBIfam" id="NF002868">
    <property type="entry name" value="PRK03180.1"/>
    <property type="match status" value="1"/>
</dbReference>
<dbReference type="PROSITE" id="PS00697">
    <property type="entry name" value="DNA_LIGASE_A1"/>
    <property type="match status" value="1"/>
</dbReference>
<dbReference type="PANTHER" id="PTHR45674">
    <property type="entry name" value="DNA LIGASE 1/3 FAMILY MEMBER"/>
    <property type="match status" value="1"/>
</dbReference>
<dbReference type="Gene3D" id="2.40.50.140">
    <property type="entry name" value="Nucleic acid-binding proteins"/>
    <property type="match status" value="1"/>
</dbReference>
<keyword evidence="8 13" id="KW-0460">Magnesium</keyword>
<feature type="binding site" evidence="13">
    <location>
        <position position="302"/>
    </location>
    <ligand>
        <name>ATP</name>
        <dbReference type="ChEBI" id="CHEBI:30616"/>
    </ligand>
</feature>
<dbReference type="RefSeq" id="WP_200235507.1">
    <property type="nucleotide sequence ID" value="NZ_NRRV01000013.1"/>
</dbReference>
<evidence type="ECO:0000256" key="2">
    <source>
        <dbReference type="ARBA" id="ARBA00022618"/>
    </source>
</evidence>
<dbReference type="InterPro" id="IPR022865">
    <property type="entry name" value="DNA_ligae_ATP-dep_bac/arc"/>
</dbReference>
<feature type="domain" description="ATP-dependent DNA ligase family profile" evidence="16">
    <location>
        <begin position="290"/>
        <end position="414"/>
    </location>
</feature>
<dbReference type="HAMAP" id="MF_00407">
    <property type="entry name" value="DNA_ligase"/>
    <property type="match status" value="1"/>
</dbReference>
<keyword evidence="1 13" id="KW-0436">Ligase</keyword>
<feature type="active site" description="N6-AMP-lysine intermediate" evidence="13">
    <location>
        <position position="213"/>
    </location>
</feature>
<dbReference type="Pfam" id="PF04679">
    <property type="entry name" value="DNA_ligase_A_C"/>
    <property type="match status" value="1"/>
</dbReference>
<dbReference type="InterPro" id="IPR012310">
    <property type="entry name" value="DNA_ligase_ATP-dep_cent"/>
</dbReference>
<comment type="similarity">
    <text evidence="13 15">Belongs to the ATP-dependent DNA ligase family.</text>
</comment>
<dbReference type="EC" id="6.5.1.1" evidence="13"/>
<dbReference type="InterPro" id="IPR050191">
    <property type="entry name" value="ATP-dep_DNA_ligase"/>
</dbReference>
<feature type="binding site" evidence="13">
    <location>
        <position position="211"/>
    </location>
    <ligand>
        <name>ATP</name>
        <dbReference type="ChEBI" id="CHEBI:30616"/>
    </ligand>
</feature>
<dbReference type="SUPFAM" id="SSF50249">
    <property type="entry name" value="Nucleic acid-binding proteins"/>
    <property type="match status" value="1"/>
</dbReference>
<keyword evidence="11 13" id="KW-0131">Cell cycle</keyword>
<dbReference type="GO" id="GO:0016874">
    <property type="term" value="F:ligase activity"/>
    <property type="evidence" value="ECO:0007669"/>
    <property type="project" value="UniProtKB-KW"/>
</dbReference>
<dbReference type="InterPro" id="IPR012308">
    <property type="entry name" value="DNA_ligase_ATP-dep_N"/>
</dbReference>
<dbReference type="InterPro" id="IPR012340">
    <property type="entry name" value="NA-bd_OB-fold"/>
</dbReference>
<sequence length="527" mass="56199">MLTVQDLARTSADLTATRSRSAKVARLAALLRGADAADIGTAARWGTGEAAERSLGIGPAQVRAALATAPAAAPTHTIADAMARLTAVADISGAGSKARRAQALAELFARATGEEQQFLGRLILGELRQGALESLVVDAVAAAFEIPAAGVRRAQMLRGDIAEVATIARSDGRAGLDALRLQVFRPLLPMLAQPAADLDDALSQLPHPILEYKLDGARVQIHKQDETVRVYSRQGNEVTAALPEVVDAVTALPARELVLDGETLALAADGRPRAFQTTMRRFGRHSDDPELRARLPLTVFCFDCLARDGETLIDAPTRERHAALADALPPALLIPRLADGDAAAAEGFLQAALAAGHEGLMAKHPQAPYAAGGRGSHWLKIKQAHTLDLVVLAAEWGSGRRRGWLSNLHLGCRDAAGGYLMLGKTFKGLTDKVLAWQTQQLLAREVARDGHVVHVRPELVVEIAFNELQQSRQYPAGLALRFARVKGYRSDKTAAQADHIDSVRAIFERQLAYRSSAPPAPARAANA</sequence>
<comment type="catalytic activity">
    <reaction evidence="12 13 14">
        <text>ATP + (deoxyribonucleotide)n-3'-hydroxyl + 5'-phospho-(deoxyribonucleotide)m = (deoxyribonucleotide)n+m + AMP + diphosphate.</text>
        <dbReference type="EC" id="6.5.1.1"/>
    </reaction>
</comment>
<evidence type="ECO:0000256" key="5">
    <source>
        <dbReference type="ARBA" id="ARBA00022741"/>
    </source>
</evidence>
<keyword evidence="6 13" id="KW-0227">DNA damage</keyword>
<evidence type="ECO:0000256" key="10">
    <source>
        <dbReference type="ARBA" id="ARBA00023204"/>
    </source>
</evidence>
<dbReference type="PANTHER" id="PTHR45674:SF13">
    <property type="entry name" value="DNA LIGASE-RELATED"/>
    <property type="match status" value="1"/>
</dbReference>
<dbReference type="SUPFAM" id="SSF117018">
    <property type="entry name" value="ATP-dependent DNA ligase DNA-binding domain"/>
    <property type="match status" value="1"/>
</dbReference>
<evidence type="ECO:0000256" key="11">
    <source>
        <dbReference type="ARBA" id="ARBA00023306"/>
    </source>
</evidence>
<dbReference type="EMBL" id="NRRV01000013">
    <property type="protein sequence ID" value="MBK1630541.1"/>
    <property type="molecule type" value="Genomic_DNA"/>
</dbReference>
<accession>A0ABS1CF50</accession>
<dbReference type="NCBIfam" id="TIGR00574">
    <property type="entry name" value="dnl1"/>
    <property type="match status" value="1"/>
</dbReference>
<dbReference type="Gene3D" id="1.10.3260.10">
    <property type="entry name" value="DNA ligase, ATP-dependent, N-terminal domain"/>
    <property type="match status" value="1"/>
</dbReference>
<dbReference type="InterPro" id="IPR036599">
    <property type="entry name" value="DNA_ligase_N_sf"/>
</dbReference>
<evidence type="ECO:0000256" key="1">
    <source>
        <dbReference type="ARBA" id="ARBA00022598"/>
    </source>
</evidence>
<feature type="binding site" evidence="13">
    <location>
        <position position="380"/>
    </location>
    <ligand>
        <name>ATP</name>
        <dbReference type="ChEBI" id="CHEBI:30616"/>
    </ligand>
</feature>
<reference evidence="17 18" key="1">
    <citation type="journal article" date="2020" name="Microorganisms">
        <title>Osmotic Adaptation and Compatible Solute Biosynthesis of Phototrophic Bacteria as Revealed from Genome Analyses.</title>
        <authorList>
            <person name="Imhoff J.F."/>
            <person name="Rahn T."/>
            <person name="Kunzel S."/>
            <person name="Keller A."/>
            <person name="Neulinger S.C."/>
        </authorList>
    </citation>
    <scope>NUCLEOTIDE SEQUENCE [LARGE SCALE GENOMIC DNA]</scope>
    <source>
        <strain evidence="17 18">DSM 6210</strain>
    </source>
</reference>
<evidence type="ECO:0000256" key="13">
    <source>
        <dbReference type="HAMAP-Rule" id="MF_00407"/>
    </source>
</evidence>
<evidence type="ECO:0000313" key="17">
    <source>
        <dbReference type="EMBL" id="MBK1630541.1"/>
    </source>
</evidence>
<keyword evidence="10 13" id="KW-0234">DNA repair</keyword>
<dbReference type="Pfam" id="PF01068">
    <property type="entry name" value="DNA_ligase_A_M"/>
    <property type="match status" value="1"/>
</dbReference>
<evidence type="ECO:0000256" key="3">
    <source>
        <dbReference type="ARBA" id="ARBA00022705"/>
    </source>
</evidence>
<evidence type="ECO:0000256" key="14">
    <source>
        <dbReference type="RuleBase" id="RU000617"/>
    </source>
</evidence>
<gene>
    <name evidence="13" type="primary">lig</name>
    <name evidence="17" type="ORF">CKO31_07235</name>
</gene>
<evidence type="ECO:0000256" key="6">
    <source>
        <dbReference type="ARBA" id="ARBA00022763"/>
    </source>
</evidence>
<dbReference type="Pfam" id="PF04675">
    <property type="entry name" value="DNA_ligase_A_N"/>
    <property type="match status" value="1"/>
</dbReference>
<evidence type="ECO:0000256" key="8">
    <source>
        <dbReference type="ARBA" id="ARBA00022842"/>
    </source>
</evidence>
<dbReference type="InterPro" id="IPR016059">
    <property type="entry name" value="DNA_ligase_ATP-dep_CS"/>
</dbReference>
<keyword evidence="7 13" id="KW-0067">ATP-binding</keyword>
<evidence type="ECO:0000256" key="4">
    <source>
        <dbReference type="ARBA" id="ARBA00022723"/>
    </source>
</evidence>
<comment type="cofactor">
    <cofactor evidence="13">
        <name>Mg(2+)</name>
        <dbReference type="ChEBI" id="CHEBI:18420"/>
    </cofactor>
</comment>
<comment type="function">
    <text evidence="13">DNA ligase that seals nicks in double-stranded DNA during DNA replication, DNA recombination and DNA repair.</text>
</comment>